<keyword evidence="2" id="KW-0605">Phycobilisome</keyword>
<feature type="chain" id="PRO_5004663981" evidence="4">
    <location>
        <begin position="29"/>
        <end position="354"/>
    </location>
</feature>
<reference evidence="5 6" key="1">
    <citation type="journal article" date="2013" name="PLoS ONE">
        <title>Cultivation and Complete Genome Sequencing of Gloeobacter kilaueensis sp. nov., from a Lava Cave in Kilauea Caldera, Hawai'i.</title>
        <authorList>
            <person name="Saw J.H."/>
            <person name="Schatz M."/>
            <person name="Brown M.V."/>
            <person name="Kunkel D.D."/>
            <person name="Foster J.S."/>
            <person name="Shick H."/>
            <person name="Christensen S."/>
            <person name="Hou S."/>
            <person name="Wan X."/>
            <person name="Donachie S.P."/>
        </authorList>
    </citation>
    <scope>NUCLEOTIDE SEQUENCE [LARGE SCALE GENOMIC DNA]</scope>
    <source>
        <strain evidence="6">JS</strain>
    </source>
</reference>
<dbReference type="GO" id="GO:0016491">
    <property type="term" value="F:oxidoreductase activity"/>
    <property type="evidence" value="ECO:0007669"/>
    <property type="project" value="TreeGrafter"/>
</dbReference>
<dbReference type="Gene3D" id="1.25.10.10">
    <property type="entry name" value="Leucine-rich Repeat Variant"/>
    <property type="match status" value="2"/>
</dbReference>
<dbReference type="PROSITE" id="PS50077">
    <property type="entry name" value="HEAT_REPEAT"/>
    <property type="match status" value="1"/>
</dbReference>
<dbReference type="KEGG" id="glj:GKIL_0622"/>
<gene>
    <name evidence="5" type="ORF">GKIL_0622</name>
</gene>
<evidence type="ECO:0000256" key="4">
    <source>
        <dbReference type="SAM" id="SignalP"/>
    </source>
</evidence>
<organism evidence="5 6">
    <name type="scientific">Gloeobacter kilaueensis (strain ATCC BAA-2537 / CCAP 1431/1 / ULC 316 / JS1)</name>
    <dbReference type="NCBI Taxonomy" id="1183438"/>
    <lineage>
        <taxon>Bacteria</taxon>
        <taxon>Bacillati</taxon>
        <taxon>Cyanobacteriota</taxon>
        <taxon>Cyanophyceae</taxon>
        <taxon>Gloeobacterales</taxon>
        <taxon>Gloeobacteraceae</taxon>
        <taxon>Gloeobacter</taxon>
    </lineage>
</organism>
<keyword evidence="1" id="KW-0042">Antenna complex</keyword>
<evidence type="ECO:0000256" key="3">
    <source>
        <dbReference type="ARBA" id="ARBA00045876"/>
    </source>
</evidence>
<dbReference type="Proteomes" id="UP000017396">
    <property type="component" value="Chromosome"/>
</dbReference>
<proteinExistence type="predicted"/>
<dbReference type="InterPro" id="IPR016024">
    <property type="entry name" value="ARM-type_fold"/>
</dbReference>
<sequence length="354" mass="38640">MSKKFVLSFVPKLKVAAILLMVTSPVFTTEYNAFAQSVVSSDAVRYVKSSQILAQNKQIETDDIEQQILDAISDIQLEDDGVRYKALDRLIQLGPKAAPAVPYLSKLLEDGKSIVSVTQALAAIGDAAIPSIRQALKSPNRVVRFWAANTLPTTSDAASGLFDSIIEATHDQSACIRSRAIRGLASYGSSSLSYLIESSEDDDADVRASVNTILGHIRIYNRDTTDVLVRGMRDPEPMVRVTSAAAMSQSNSETSTAAFLPILIQAVRDKNPLVRESVAVALKNIHFNNKEQAGAVLSALREMESDVAQPVRFWARAGIIKMKQIPRAVAIPPKIYKWDQSLLEGKLCPEKEPS</sequence>
<dbReference type="OrthoDB" id="499561at2"/>
<evidence type="ECO:0000256" key="2">
    <source>
        <dbReference type="ARBA" id="ARBA00022738"/>
    </source>
</evidence>
<dbReference type="RefSeq" id="WP_023171908.1">
    <property type="nucleotide sequence ID" value="NC_022600.1"/>
</dbReference>
<dbReference type="eggNOG" id="COG1413">
    <property type="taxonomic scope" value="Bacteria"/>
</dbReference>
<protein>
    <submittedName>
        <fullName evidence="5">Oxidoreductase/HEAT repeat-containing protein</fullName>
    </submittedName>
</protein>
<accession>U5QDF5</accession>
<dbReference type="SUPFAM" id="SSF48371">
    <property type="entry name" value="ARM repeat"/>
    <property type="match status" value="1"/>
</dbReference>
<dbReference type="Pfam" id="PF13646">
    <property type="entry name" value="HEAT_2"/>
    <property type="match status" value="2"/>
</dbReference>
<dbReference type="GO" id="GO:0030089">
    <property type="term" value="C:phycobilisome"/>
    <property type="evidence" value="ECO:0007669"/>
    <property type="project" value="UniProtKB-KW"/>
</dbReference>
<name>U5QDF5_GLOK1</name>
<dbReference type="InterPro" id="IPR011989">
    <property type="entry name" value="ARM-like"/>
</dbReference>
<dbReference type="EMBL" id="CP003587">
    <property type="protein sequence ID" value="AGY56868.1"/>
    <property type="molecule type" value="Genomic_DNA"/>
</dbReference>
<comment type="function">
    <text evidence="3">Catalyzes the hydroxylation of the N(6)-(4-aminobutyl)-L-lysine intermediate produced by deoxyhypusine synthase/DHPS on a critical lysine of the eukaryotic translation initiation factor 5A/eIF-5A. This is the second step of the post-translational modification of that lysine into an unusual amino acid residue named hypusine. Hypusination is unique to mature eIF-5A factor and is essential for its function.</text>
</comment>
<evidence type="ECO:0000313" key="6">
    <source>
        <dbReference type="Proteomes" id="UP000017396"/>
    </source>
</evidence>
<keyword evidence="4" id="KW-0732">Signal</keyword>
<dbReference type="PANTHER" id="PTHR12697:SF5">
    <property type="entry name" value="DEOXYHYPUSINE HYDROXYLASE"/>
    <property type="match status" value="1"/>
</dbReference>
<dbReference type="HOGENOM" id="CLU_782473_0_0_3"/>
<evidence type="ECO:0000313" key="5">
    <source>
        <dbReference type="EMBL" id="AGY56868.1"/>
    </source>
</evidence>
<evidence type="ECO:0000256" key="1">
    <source>
        <dbReference type="ARBA" id="ARBA00022549"/>
    </source>
</evidence>
<feature type="signal peptide" evidence="4">
    <location>
        <begin position="1"/>
        <end position="28"/>
    </location>
</feature>
<dbReference type="AlphaFoldDB" id="U5QDF5"/>
<dbReference type="InterPro" id="IPR021133">
    <property type="entry name" value="HEAT_type_2"/>
</dbReference>
<dbReference type="PANTHER" id="PTHR12697">
    <property type="entry name" value="PBS LYASE HEAT-LIKE PROTEIN"/>
    <property type="match status" value="1"/>
</dbReference>
<dbReference type="STRING" id="1183438.GKIL_0622"/>
<keyword evidence="6" id="KW-1185">Reference proteome</keyword>